<dbReference type="PRINTS" id="PR00344">
    <property type="entry name" value="BCTRLSENSOR"/>
</dbReference>
<dbReference type="SUPFAM" id="SSF47384">
    <property type="entry name" value="Homodimeric domain of signal transducing histidine kinase"/>
    <property type="match status" value="1"/>
</dbReference>
<dbReference type="PROSITE" id="PS50109">
    <property type="entry name" value="HIS_KIN"/>
    <property type="match status" value="1"/>
</dbReference>
<keyword evidence="15" id="KW-1185">Reference proteome</keyword>
<evidence type="ECO:0000256" key="1">
    <source>
        <dbReference type="ARBA" id="ARBA00000085"/>
    </source>
</evidence>
<dbReference type="SMART" id="SM00388">
    <property type="entry name" value="HisKA"/>
    <property type="match status" value="1"/>
</dbReference>
<feature type="domain" description="Histidine kinase" evidence="12">
    <location>
        <begin position="285"/>
        <end position="509"/>
    </location>
</feature>
<dbReference type="PANTHER" id="PTHR45339:SF1">
    <property type="entry name" value="HYBRID SIGNAL TRANSDUCTION HISTIDINE KINASE J"/>
    <property type="match status" value="1"/>
</dbReference>
<dbReference type="SUPFAM" id="SSF55874">
    <property type="entry name" value="ATPase domain of HSP90 chaperone/DNA topoisomerase II/histidine kinase"/>
    <property type="match status" value="1"/>
</dbReference>
<organism evidence="14 15">
    <name type="scientific">Anaerotruncus massiliensis</name>
    <name type="common">ex Liu et al. 2021</name>
    <dbReference type="NCBI Taxonomy" id="2321404"/>
    <lineage>
        <taxon>Bacteria</taxon>
        <taxon>Bacillati</taxon>
        <taxon>Bacillota</taxon>
        <taxon>Clostridia</taxon>
        <taxon>Eubacteriales</taxon>
        <taxon>Oscillospiraceae</taxon>
        <taxon>Anaerotruncus</taxon>
    </lineage>
</organism>
<keyword evidence="6" id="KW-0808">Transferase</keyword>
<dbReference type="Gene3D" id="3.40.50.2300">
    <property type="match status" value="2"/>
</dbReference>
<accession>A0A498CV48</accession>
<evidence type="ECO:0000256" key="7">
    <source>
        <dbReference type="ARBA" id="ARBA00023012"/>
    </source>
</evidence>
<dbReference type="SUPFAM" id="SSF55785">
    <property type="entry name" value="PYP-like sensor domain (PAS domain)"/>
    <property type="match status" value="2"/>
</dbReference>
<dbReference type="PANTHER" id="PTHR45339">
    <property type="entry name" value="HYBRID SIGNAL TRANSDUCTION HISTIDINE KINASE J"/>
    <property type="match status" value="1"/>
</dbReference>
<evidence type="ECO:0000256" key="2">
    <source>
        <dbReference type="ARBA" id="ARBA00006402"/>
    </source>
</evidence>
<dbReference type="PROSITE" id="PS50110">
    <property type="entry name" value="RESPONSE_REGULATORY"/>
    <property type="match status" value="2"/>
</dbReference>
<feature type="coiled-coil region" evidence="11">
    <location>
        <begin position="248"/>
        <end position="278"/>
    </location>
</feature>
<dbReference type="Pfam" id="PF00512">
    <property type="entry name" value="HisKA"/>
    <property type="match status" value="1"/>
</dbReference>
<evidence type="ECO:0000313" key="15">
    <source>
        <dbReference type="Proteomes" id="UP000276301"/>
    </source>
</evidence>
<dbReference type="GO" id="GO:0000155">
    <property type="term" value="F:phosphorelay sensor kinase activity"/>
    <property type="evidence" value="ECO:0007669"/>
    <property type="project" value="InterPro"/>
</dbReference>
<dbReference type="SMART" id="SM00387">
    <property type="entry name" value="HATPase_c"/>
    <property type="match status" value="1"/>
</dbReference>
<dbReference type="InterPro" id="IPR005467">
    <property type="entry name" value="His_kinase_dom"/>
</dbReference>
<dbReference type="InterPro" id="IPR004358">
    <property type="entry name" value="Sig_transdc_His_kin-like_C"/>
</dbReference>
<evidence type="ECO:0000256" key="6">
    <source>
        <dbReference type="ARBA" id="ARBA00022777"/>
    </source>
</evidence>
<dbReference type="Gene3D" id="3.30.450.20">
    <property type="entry name" value="PAS domain"/>
    <property type="match status" value="1"/>
</dbReference>
<dbReference type="Pfam" id="PF02518">
    <property type="entry name" value="HATPase_c"/>
    <property type="match status" value="1"/>
</dbReference>
<dbReference type="EC" id="2.7.13.3" evidence="3"/>
<dbReference type="InterPro" id="IPR036890">
    <property type="entry name" value="HATPase_C_sf"/>
</dbReference>
<dbReference type="EMBL" id="RCHT01000001">
    <property type="protein sequence ID" value="RLL14859.1"/>
    <property type="molecule type" value="Genomic_DNA"/>
</dbReference>
<comment type="caution">
    <text evidence="14">The sequence shown here is derived from an EMBL/GenBank/DDBJ whole genome shotgun (WGS) entry which is preliminary data.</text>
</comment>
<evidence type="ECO:0000256" key="5">
    <source>
        <dbReference type="ARBA" id="ARBA00022553"/>
    </source>
</evidence>
<evidence type="ECO:0000259" key="13">
    <source>
        <dbReference type="PROSITE" id="PS50110"/>
    </source>
</evidence>
<proteinExistence type="inferred from homology"/>
<comment type="function">
    <text evidence="8">May play the central regulatory role in sporulation. It may be an element of the effector pathway responsible for the activation of sporulation genes in response to nutritional stress. Spo0A may act in concert with spo0H (a sigma factor) to control the expression of some genes that are critical to the sporulation process.</text>
</comment>
<dbReference type="AlphaFoldDB" id="A0A498CV48"/>
<keyword evidence="6" id="KW-0418">Kinase</keyword>
<dbReference type="FunFam" id="3.30.565.10:FF:000010">
    <property type="entry name" value="Sensor histidine kinase RcsC"/>
    <property type="match status" value="1"/>
</dbReference>
<dbReference type="Proteomes" id="UP000276301">
    <property type="component" value="Unassembled WGS sequence"/>
</dbReference>
<evidence type="ECO:0000256" key="4">
    <source>
        <dbReference type="ARBA" id="ARBA00018672"/>
    </source>
</evidence>
<feature type="modified residue" description="4-aspartylphosphate" evidence="10">
    <location>
        <position position="719"/>
    </location>
</feature>
<dbReference type="CDD" id="cd00082">
    <property type="entry name" value="HisKA"/>
    <property type="match status" value="1"/>
</dbReference>
<name>A0A498CV48_9FIRM</name>
<dbReference type="CDD" id="cd16922">
    <property type="entry name" value="HATPase_EvgS-ArcB-TorS-like"/>
    <property type="match status" value="1"/>
</dbReference>
<feature type="domain" description="Response regulatory" evidence="13">
    <location>
        <begin position="667"/>
        <end position="788"/>
    </location>
</feature>
<dbReference type="InterPro" id="IPR003661">
    <property type="entry name" value="HisK_dim/P_dom"/>
</dbReference>
<feature type="modified residue" description="4-aspartylphosphate" evidence="10">
    <location>
        <position position="581"/>
    </location>
</feature>
<keyword evidence="11" id="KW-0175">Coiled coil</keyword>
<keyword evidence="7" id="KW-0902">Two-component regulatory system</keyword>
<dbReference type="Pfam" id="PF00072">
    <property type="entry name" value="Response_reg"/>
    <property type="match status" value="2"/>
</dbReference>
<dbReference type="SUPFAM" id="SSF52172">
    <property type="entry name" value="CheY-like"/>
    <property type="match status" value="2"/>
</dbReference>
<dbReference type="InterPro" id="IPR003594">
    <property type="entry name" value="HATPase_dom"/>
</dbReference>
<gene>
    <name evidence="14" type="ORF">D4A47_00415</name>
</gene>
<feature type="domain" description="Response regulatory" evidence="13">
    <location>
        <begin position="527"/>
        <end position="647"/>
    </location>
</feature>
<dbReference type="InterPro" id="IPR001789">
    <property type="entry name" value="Sig_transdc_resp-reg_receiver"/>
</dbReference>
<dbReference type="InterPro" id="IPR000014">
    <property type="entry name" value="PAS"/>
</dbReference>
<dbReference type="InterPro" id="IPR011006">
    <property type="entry name" value="CheY-like_superfamily"/>
</dbReference>
<dbReference type="CDD" id="cd17546">
    <property type="entry name" value="REC_hyHK_CKI1_RcsC-like"/>
    <property type="match status" value="2"/>
</dbReference>
<dbReference type="Gene3D" id="1.10.287.130">
    <property type="match status" value="1"/>
</dbReference>
<sequence>MDYEYDTLMSMLQTSVSKHLMDEHYTLIWANDFYYRMIQYPREEYESLFHNRPDLYYPYHGYRDEWEKIVAAVTQMLAGGRSGYSLTTRMPVKGGGHIWVRFVATFTNEYINGCRVSYTSITNIDDLVRVQQDQDITYNSLPGFAARFRFKRNHEIDVWDSNDQFNGFFGSPEDHGAFQALLKREMKANERAVVEHRREIERGDPVRMLLKLHGKDGQTAWLQTQGECVDWMGGDPVYLFIFIDITDLTDLKEMQRELEEQAQQLREALALAESATRAKSDFLSHMSHDIRTPMNAIIGMTEIASNHLGDTKKVSDCLDKITLSSKHLLGLINDILDMSKIESGKMVLSDDVVSLAEVMENTVAIIQPSIKERHQKFSIRLHDIHHEYVSSDALRLRQILINILSNASKFTPAGGSVTMEVEERELLSSGFVDYRFTISDTGVGMKPEFLSRIFDAFIRAQDSRTDKTEGSGLGMAITKKMVDLLGGTIAVESRVGQGSAFTVCLPFRIVDAPGDEAPGPSDLCGLRILISDDDGMVREYTVEALRELGVEGEWADSGKKAVEMARAAKEAGRPYDAVILDWQMPGQDGITTARQIRGEFGPGLPILIFSSYDWTDIMDEAAAAGVDGFLSKPVFPSTLCRGLRRYVLRQLPEALEQPQSWDFSGRRFLLVEDNDINREVAAMLLADLGAEVEFAGDGREGTGRFRASPAGYYDLILMDIQMPVMDGYAAARLIRAMPRGDAASIPIVAMTADAFVEDIAAAWEAGMNGHLAKPLDITVMKREISKLLTSE</sequence>
<evidence type="ECO:0000313" key="14">
    <source>
        <dbReference type="EMBL" id="RLL14859.1"/>
    </source>
</evidence>
<reference evidence="14 15" key="1">
    <citation type="submission" date="2018-10" db="EMBL/GenBank/DDBJ databases">
        <title>Anaerotruncus faecis sp. nov., isolated from human feces.</title>
        <authorList>
            <person name="Wang Y.-J."/>
        </authorList>
    </citation>
    <scope>NUCLEOTIDE SEQUENCE [LARGE SCALE GENOMIC DNA]</scope>
    <source>
        <strain evidence="14 15">22A2-44</strain>
    </source>
</reference>
<comment type="similarity">
    <text evidence="2">In the N-terminal section; belongs to the phytochrome family.</text>
</comment>
<evidence type="ECO:0000256" key="10">
    <source>
        <dbReference type="PROSITE-ProRule" id="PRU00169"/>
    </source>
</evidence>
<comment type="catalytic activity">
    <reaction evidence="1">
        <text>ATP + protein L-histidine = ADP + protein N-phospho-L-histidine.</text>
        <dbReference type="EC" id="2.7.13.3"/>
    </reaction>
</comment>
<evidence type="ECO:0000256" key="9">
    <source>
        <dbReference type="ARBA" id="ARBA00074306"/>
    </source>
</evidence>
<evidence type="ECO:0000259" key="12">
    <source>
        <dbReference type="PROSITE" id="PS50109"/>
    </source>
</evidence>
<dbReference type="SMART" id="SM00448">
    <property type="entry name" value="REC"/>
    <property type="match status" value="2"/>
</dbReference>
<keyword evidence="5 10" id="KW-0597">Phosphoprotein</keyword>
<dbReference type="NCBIfam" id="TIGR00229">
    <property type="entry name" value="sensory_box"/>
    <property type="match status" value="1"/>
</dbReference>
<evidence type="ECO:0000256" key="11">
    <source>
        <dbReference type="SAM" id="Coils"/>
    </source>
</evidence>
<dbReference type="InterPro" id="IPR036097">
    <property type="entry name" value="HisK_dim/P_sf"/>
</dbReference>
<dbReference type="Gene3D" id="3.30.565.10">
    <property type="entry name" value="Histidine kinase-like ATPase, C-terminal domain"/>
    <property type="match status" value="1"/>
</dbReference>
<dbReference type="InterPro" id="IPR035965">
    <property type="entry name" value="PAS-like_dom_sf"/>
</dbReference>
<evidence type="ECO:0000256" key="8">
    <source>
        <dbReference type="ARBA" id="ARBA00024867"/>
    </source>
</evidence>
<protein>
    <recommendedName>
        <fullName evidence="9">Circadian input-output histidine kinase CikA</fullName>
        <ecNumber evidence="3">2.7.13.3</ecNumber>
    </recommendedName>
    <alternativeName>
        <fullName evidence="4">Stage 0 sporulation protein A homolog</fullName>
    </alternativeName>
</protein>
<evidence type="ECO:0000256" key="3">
    <source>
        <dbReference type="ARBA" id="ARBA00012438"/>
    </source>
</evidence>